<comment type="similarity">
    <text evidence="2 5">Belongs to the RxLR effector family.</text>
</comment>
<reference evidence="6" key="1">
    <citation type="submission" date="2021-02" db="EMBL/GenBank/DDBJ databases">
        <authorList>
            <person name="Palmer J.M."/>
        </authorList>
    </citation>
    <scope>NUCLEOTIDE SEQUENCE</scope>
    <source>
        <strain evidence="6">SCRP734</strain>
    </source>
</reference>
<comment type="caution">
    <text evidence="6">The sequence shown here is derived from an EMBL/GenBank/DDBJ whole genome shotgun (WGS) entry which is preliminary data.</text>
</comment>
<name>A0A8T1VLJ9_9STRA</name>
<keyword evidence="7" id="KW-1185">Reference proteome</keyword>
<evidence type="ECO:0000313" key="6">
    <source>
        <dbReference type="EMBL" id="KAG7382137.1"/>
    </source>
</evidence>
<evidence type="ECO:0000313" key="7">
    <source>
        <dbReference type="Proteomes" id="UP000694044"/>
    </source>
</evidence>
<organism evidence="6 7">
    <name type="scientific">Phytophthora pseudosyringae</name>
    <dbReference type="NCBI Taxonomy" id="221518"/>
    <lineage>
        <taxon>Eukaryota</taxon>
        <taxon>Sar</taxon>
        <taxon>Stramenopiles</taxon>
        <taxon>Oomycota</taxon>
        <taxon>Peronosporomycetes</taxon>
        <taxon>Peronosporales</taxon>
        <taxon>Peronosporaceae</taxon>
        <taxon>Phytophthora</taxon>
    </lineage>
</organism>
<dbReference type="InterPro" id="IPR031825">
    <property type="entry name" value="RXLR"/>
</dbReference>
<sequence>MRLSYALLVAASALLATSSALSPELDAGRRSLRSIETVHNDDAAEEERAGVVAAFYHKFDFNLLDDVLHRLPEQFQRMRTEPETLRNMFKLWKTSYMSVDDVVIYMTREGLSEKAISQFKTAYEAYIVHAVAVAKAARVAKAAKTAKAAKAAAAVRVH</sequence>
<dbReference type="AlphaFoldDB" id="A0A8T1VLJ9"/>
<evidence type="ECO:0000256" key="5">
    <source>
        <dbReference type="RuleBase" id="RU367124"/>
    </source>
</evidence>
<keyword evidence="3 5" id="KW-0964">Secreted</keyword>
<evidence type="ECO:0000256" key="3">
    <source>
        <dbReference type="ARBA" id="ARBA00022525"/>
    </source>
</evidence>
<evidence type="ECO:0000256" key="4">
    <source>
        <dbReference type="ARBA" id="ARBA00022729"/>
    </source>
</evidence>
<dbReference type="Pfam" id="PF16810">
    <property type="entry name" value="RXLR"/>
    <property type="match status" value="1"/>
</dbReference>
<accession>A0A8T1VLJ9</accession>
<protein>
    <recommendedName>
        <fullName evidence="5">RxLR effector protein</fullName>
    </recommendedName>
</protein>
<comment type="function">
    <text evidence="5">Effector that suppresses plant defense responses during pathogen infection.</text>
</comment>
<dbReference type="Proteomes" id="UP000694044">
    <property type="component" value="Unassembled WGS sequence"/>
</dbReference>
<dbReference type="OrthoDB" id="128458at2759"/>
<feature type="chain" id="PRO_5044955408" description="RxLR effector protein" evidence="5">
    <location>
        <begin position="21"/>
        <end position="158"/>
    </location>
</feature>
<proteinExistence type="inferred from homology"/>
<keyword evidence="4 5" id="KW-0732">Signal</keyword>
<feature type="signal peptide" evidence="5">
    <location>
        <begin position="1"/>
        <end position="20"/>
    </location>
</feature>
<evidence type="ECO:0000256" key="1">
    <source>
        <dbReference type="ARBA" id="ARBA00004613"/>
    </source>
</evidence>
<comment type="domain">
    <text evidence="5">The RxLR-dEER motif acts to carry the protein into the host cell cytoplasm through binding to cell surface phosphatidylinositol-3-phosphate.</text>
</comment>
<dbReference type="EMBL" id="JAGDFM010000218">
    <property type="protein sequence ID" value="KAG7382137.1"/>
    <property type="molecule type" value="Genomic_DNA"/>
</dbReference>
<evidence type="ECO:0000256" key="2">
    <source>
        <dbReference type="ARBA" id="ARBA00010400"/>
    </source>
</evidence>
<comment type="subcellular location">
    <subcellularLocation>
        <location evidence="1 5">Secreted</location>
    </subcellularLocation>
</comment>
<gene>
    <name evidence="6" type="ORF">PHYPSEUDO_005163</name>
</gene>